<sequence>MLRGFLQLCSIYCYKSGIMFHIV</sequence>
<organism evidence="1">
    <name type="scientific">Arundo donax</name>
    <name type="common">Giant reed</name>
    <name type="synonym">Donax arundinaceus</name>
    <dbReference type="NCBI Taxonomy" id="35708"/>
    <lineage>
        <taxon>Eukaryota</taxon>
        <taxon>Viridiplantae</taxon>
        <taxon>Streptophyta</taxon>
        <taxon>Embryophyta</taxon>
        <taxon>Tracheophyta</taxon>
        <taxon>Spermatophyta</taxon>
        <taxon>Magnoliopsida</taxon>
        <taxon>Liliopsida</taxon>
        <taxon>Poales</taxon>
        <taxon>Poaceae</taxon>
        <taxon>PACMAD clade</taxon>
        <taxon>Arundinoideae</taxon>
        <taxon>Arundineae</taxon>
        <taxon>Arundo</taxon>
    </lineage>
</organism>
<dbReference type="EMBL" id="GBRH01257186">
    <property type="protein sequence ID" value="JAD40709.1"/>
    <property type="molecule type" value="Transcribed_RNA"/>
</dbReference>
<reference evidence="1" key="2">
    <citation type="journal article" date="2015" name="Data Brief">
        <title>Shoot transcriptome of the giant reed, Arundo donax.</title>
        <authorList>
            <person name="Barrero R.A."/>
            <person name="Guerrero F.D."/>
            <person name="Moolhuijzen P."/>
            <person name="Goolsby J.A."/>
            <person name="Tidwell J."/>
            <person name="Bellgard S.E."/>
            <person name="Bellgard M.I."/>
        </authorList>
    </citation>
    <scope>NUCLEOTIDE SEQUENCE</scope>
    <source>
        <tissue evidence="1">Shoot tissue taken approximately 20 cm above the soil surface</tissue>
    </source>
</reference>
<evidence type="ECO:0000313" key="1">
    <source>
        <dbReference type="EMBL" id="JAD40709.1"/>
    </source>
</evidence>
<accession>A0A0A8ZMS1</accession>
<reference evidence="1" key="1">
    <citation type="submission" date="2014-09" db="EMBL/GenBank/DDBJ databases">
        <authorList>
            <person name="Magalhaes I.L.F."/>
            <person name="Oliveira U."/>
            <person name="Santos F.R."/>
            <person name="Vidigal T.H.D.A."/>
            <person name="Brescovit A.D."/>
            <person name="Santos A.J."/>
        </authorList>
    </citation>
    <scope>NUCLEOTIDE SEQUENCE</scope>
    <source>
        <tissue evidence="1">Shoot tissue taken approximately 20 cm above the soil surface</tissue>
    </source>
</reference>
<protein>
    <submittedName>
        <fullName evidence="1">Uncharacterized protein</fullName>
    </submittedName>
</protein>
<name>A0A0A8ZMS1_ARUDO</name>
<dbReference type="AlphaFoldDB" id="A0A0A8ZMS1"/>
<proteinExistence type="predicted"/>